<dbReference type="GO" id="GO:0120230">
    <property type="term" value="F:recombinase activator activity"/>
    <property type="evidence" value="ECO:0007669"/>
    <property type="project" value="TreeGrafter"/>
</dbReference>
<dbReference type="OrthoDB" id="9978204at2759"/>
<dbReference type="RefSeq" id="XP_017988026.1">
    <property type="nucleotide sequence ID" value="XM_018132693.1"/>
</dbReference>
<dbReference type="GeneID" id="28724306"/>
<dbReference type="Pfam" id="PF03962">
    <property type="entry name" value="Mnd1"/>
    <property type="match status" value="1"/>
</dbReference>
<comment type="subcellular location">
    <subcellularLocation>
        <location evidence="1">Nucleus</location>
    </subcellularLocation>
</comment>
<dbReference type="STRING" id="45286.A0A109UZ81"/>
<dbReference type="EMBL" id="CP014245">
    <property type="protein sequence ID" value="AMD21030.1"/>
    <property type="molecule type" value="Genomic_DNA"/>
</dbReference>
<accession>A0A109UZ81</accession>
<comment type="similarity">
    <text evidence="2">Belongs to the MND1 family.</text>
</comment>
<dbReference type="PIRSF" id="PIRSF026991">
    <property type="entry name" value="Mnd1"/>
    <property type="match status" value="1"/>
</dbReference>
<evidence type="ECO:0000313" key="9">
    <source>
        <dbReference type="EMBL" id="AMD21030.1"/>
    </source>
</evidence>
<evidence type="ECO:0000256" key="3">
    <source>
        <dbReference type="ARBA" id="ARBA00023054"/>
    </source>
</evidence>
<dbReference type="PANTHER" id="PTHR15938">
    <property type="entry name" value="TBP-1 INTERACTING PROTEIN"/>
    <property type="match status" value="1"/>
</dbReference>
<keyword evidence="5" id="KW-0539">Nucleus</keyword>
<evidence type="ECO:0000256" key="7">
    <source>
        <dbReference type="SAM" id="Coils"/>
    </source>
</evidence>
<protein>
    <submittedName>
        <fullName evidence="9">HEL251Cp</fullName>
    </submittedName>
</protein>
<sequence>MSDYLHENKANVKSRKHVVTQAEKKARILRFFQENHDIYSMKDLEKIIPKKCAGVSSMLVKDLVQQLIDEQGIISVEKCGNVNVYWCFKNQLVGKIHKEMKAVEASIDDTKAKIKALEADLHIQNKEERCDHFDHQHVRYKRTELLAKNEKLRKELAAIVGNYNTIEQTKWDQTTIEDRLKGLKQKLEQLDKITDNIEVNVSLLMRKYSLQRKEVTTALEIPHDFDDFDEFESIRKLI</sequence>
<dbReference type="PANTHER" id="PTHR15938:SF1">
    <property type="entry name" value="MEIOTIC NUCLEAR DIVISION PROTEIN 1"/>
    <property type="match status" value="1"/>
</dbReference>
<evidence type="ECO:0000313" key="10">
    <source>
        <dbReference type="Proteomes" id="UP000243052"/>
    </source>
</evidence>
<evidence type="ECO:0000256" key="5">
    <source>
        <dbReference type="ARBA" id="ARBA00023242"/>
    </source>
</evidence>
<dbReference type="GO" id="GO:0007129">
    <property type="term" value="P:homologous chromosome pairing at meiosis"/>
    <property type="evidence" value="ECO:0007669"/>
    <property type="project" value="TreeGrafter"/>
</dbReference>
<dbReference type="GO" id="GO:0000794">
    <property type="term" value="C:condensed nuclear chromosome"/>
    <property type="evidence" value="ECO:0007669"/>
    <property type="project" value="TreeGrafter"/>
</dbReference>
<dbReference type="Proteomes" id="UP000243052">
    <property type="component" value="Chromosome v"/>
</dbReference>
<dbReference type="InterPro" id="IPR005647">
    <property type="entry name" value="Mnd1"/>
</dbReference>
<dbReference type="GO" id="GO:0010774">
    <property type="term" value="P:meiotic strand invasion involved in reciprocal meiotic recombination"/>
    <property type="evidence" value="ECO:0007669"/>
    <property type="project" value="TreeGrafter"/>
</dbReference>
<dbReference type="GO" id="GO:0120231">
    <property type="term" value="C:DNA recombinase auxiliary factor complex"/>
    <property type="evidence" value="ECO:0007669"/>
    <property type="project" value="TreeGrafter"/>
</dbReference>
<name>A0A109UZ81_9SACH</name>
<organism evidence="9 10">
    <name type="scientific">Eremothecium sinecaudum</name>
    <dbReference type="NCBI Taxonomy" id="45286"/>
    <lineage>
        <taxon>Eukaryota</taxon>
        <taxon>Fungi</taxon>
        <taxon>Dikarya</taxon>
        <taxon>Ascomycota</taxon>
        <taxon>Saccharomycotina</taxon>
        <taxon>Saccharomycetes</taxon>
        <taxon>Saccharomycetales</taxon>
        <taxon>Saccharomycetaceae</taxon>
        <taxon>Eremothecium</taxon>
    </lineage>
</organism>
<keyword evidence="4" id="KW-0233">DNA recombination</keyword>
<proteinExistence type="inferred from homology"/>
<gene>
    <name evidence="9" type="ORF">AW171_hschr52963</name>
</gene>
<evidence type="ECO:0000256" key="2">
    <source>
        <dbReference type="ARBA" id="ARBA00005981"/>
    </source>
</evidence>
<dbReference type="AlphaFoldDB" id="A0A109UZ81"/>
<feature type="coiled-coil region" evidence="7">
    <location>
        <begin position="100"/>
        <end position="200"/>
    </location>
</feature>
<keyword evidence="3 7" id="KW-0175">Coiled coil</keyword>
<feature type="domain" description="Mnd1 HTH" evidence="8">
    <location>
        <begin position="28"/>
        <end position="89"/>
    </location>
</feature>
<dbReference type="GO" id="GO:0000709">
    <property type="term" value="P:meiotic joint molecule formation"/>
    <property type="evidence" value="ECO:0007669"/>
    <property type="project" value="TreeGrafter"/>
</dbReference>
<evidence type="ECO:0000259" key="8">
    <source>
        <dbReference type="Pfam" id="PF03962"/>
    </source>
</evidence>
<evidence type="ECO:0000256" key="4">
    <source>
        <dbReference type="ARBA" id="ARBA00023172"/>
    </source>
</evidence>
<evidence type="ECO:0000256" key="1">
    <source>
        <dbReference type="ARBA" id="ARBA00004123"/>
    </source>
</evidence>
<dbReference type="GO" id="GO:0003690">
    <property type="term" value="F:double-stranded DNA binding"/>
    <property type="evidence" value="ECO:0007669"/>
    <property type="project" value="InterPro"/>
</dbReference>
<evidence type="ECO:0000256" key="6">
    <source>
        <dbReference type="ARBA" id="ARBA00023254"/>
    </source>
</evidence>
<keyword evidence="6" id="KW-0469">Meiosis</keyword>
<dbReference type="InterPro" id="IPR040453">
    <property type="entry name" value="Mnd1_HTH"/>
</dbReference>
<reference evidence="9 10" key="1">
    <citation type="submission" date="2016-01" db="EMBL/GenBank/DDBJ databases">
        <title>Genome sequence of the yeast Holleya sinecauda.</title>
        <authorList>
            <person name="Dietrich F.S."/>
        </authorList>
    </citation>
    <scope>NUCLEOTIDE SEQUENCE [LARGE SCALE GENOMIC DNA]</scope>
    <source>
        <strain evidence="9 10">ATCC 58844</strain>
    </source>
</reference>
<keyword evidence="10" id="KW-1185">Reference proteome</keyword>